<dbReference type="GO" id="GO:0006826">
    <property type="term" value="P:iron ion transport"/>
    <property type="evidence" value="ECO:0007669"/>
    <property type="project" value="InterPro"/>
</dbReference>
<keyword evidence="2 8" id="KW-0409">Iron storage</keyword>
<dbReference type="Pfam" id="PF00210">
    <property type="entry name" value="Ferritin"/>
    <property type="match status" value="1"/>
</dbReference>
<evidence type="ECO:0000256" key="8">
    <source>
        <dbReference type="RuleBase" id="RU361145"/>
    </source>
</evidence>
<dbReference type="Gene3D" id="1.20.1260.10">
    <property type="match status" value="1"/>
</dbReference>
<dbReference type="EMBL" id="JAHVHU010000004">
    <property type="protein sequence ID" value="MBY5957229.1"/>
    <property type="molecule type" value="Genomic_DNA"/>
</dbReference>
<feature type="binding site" evidence="7">
    <location>
        <position position="49"/>
    </location>
    <ligand>
        <name>Fe cation</name>
        <dbReference type="ChEBI" id="CHEBI:24875"/>
        <label>1</label>
    </ligand>
</feature>
<comment type="caution">
    <text evidence="10">The sequence shown here is derived from an EMBL/GenBank/DDBJ whole genome shotgun (WGS) entry which is preliminary data.</text>
</comment>
<evidence type="ECO:0000313" key="10">
    <source>
        <dbReference type="EMBL" id="MBY5957229.1"/>
    </source>
</evidence>
<dbReference type="InterPro" id="IPR001519">
    <property type="entry name" value="Ferritin"/>
</dbReference>
<dbReference type="SUPFAM" id="SSF47240">
    <property type="entry name" value="Ferritin-like"/>
    <property type="match status" value="1"/>
</dbReference>
<evidence type="ECO:0000256" key="1">
    <source>
        <dbReference type="ARBA" id="ARBA00006950"/>
    </source>
</evidence>
<feature type="binding site" evidence="7">
    <location>
        <position position="126"/>
    </location>
    <ligand>
        <name>Fe cation</name>
        <dbReference type="ChEBI" id="CHEBI:24875"/>
        <label>1</label>
    </ligand>
</feature>
<proteinExistence type="inferred from homology"/>
<dbReference type="PROSITE" id="PS50905">
    <property type="entry name" value="FERRITIN_LIKE"/>
    <property type="match status" value="1"/>
</dbReference>
<dbReference type="InterPro" id="IPR008331">
    <property type="entry name" value="Ferritin_DPS_dom"/>
</dbReference>
<evidence type="ECO:0000256" key="4">
    <source>
        <dbReference type="ARBA" id="ARBA00023002"/>
    </source>
</evidence>
<dbReference type="GO" id="GO:0006879">
    <property type="term" value="P:intracellular iron ion homeostasis"/>
    <property type="evidence" value="ECO:0007669"/>
    <property type="project" value="UniProtKB-KW"/>
</dbReference>
<dbReference type="InterPro" id="IPR041719">
    <property type="entry name" value="Ferritin_prok"/>
</dbReference>
<dbReference type="GO" id="GO:0008198">
    <property type="term" value="F:ferrous iron binding"/>
    <property type="evidence" value="ECO:0007669"/>
    <property type="project" value="TreeGrafter"/>
</dbReference>
<dbReference type="AlphaFoldDB" id="A0A953HLE4"/>
<evidence type="ECO:0000313" key="11">
    <source>
        <dbReference type="Proteomes" id="UP000753961"/>
    </source>
</evidence>
<keyword evidence="11" id="KW-1185">Reference proteome</keyword>
<evidence type="ECO:0000256" key="7">
    <source>
        <dbReference type="PIRSR" id="PIRSR601519-1"/>
    </source>
</evidence>
<keyword evidence="3 7" id="KW-0479">Metal-binding</keyword>
<dbReference type="PANTHER" id="PTHR11431:SF127">
    <property type="entry name" value="BACTERIAL NON-HEME FERRITIN"/>
    <property type="match status" value="1"/>
</dbReference>
<keyword evidence="8" id="KW-0963">Cytoplasm</keyword>
<dbReference type="InterPro" id="IPR012347">
    <property type="entry name" value="Ferritin-like"/>
</dbReference>
<dbReference type="FunFam" id="1.20.1260.10:FF:000001">
    <property type="entry name" value="Non-heme ferritin"/>
    <property type="match status" value="1"/>
</dbReference>
<evidence type="ECO:0000256" key="6">
    <source>
        <dbReference type="ARBA" id="ARBA00054546"/>
    </source>
</evidence>
<evidence type="ECO:0000256" key="5">
    <source>
        <dbReference type="ARBA" id="ARBA00023004"/>
    </source>
</evidence>
<name>A0A953HLE4_9BACT</name>
<organism evidence="10 11">
    <name type="scientific">Membranihabitans marinus</name>
    <dbReference type="NCBI Taxonomy" id="1227546"/>
    <lineage>
        <taxon>Bacteria</taxon>
        <taxon>Pseudomonadati</taxon>
        <taxon>Bacteroidota</taxon>
        <taxon>Saprospiria</taxon>
        <taxon>Saprospirales</taxon>
        <taxon>Saprospiraceae</taxon>
        <taxon>Membranihabitans</taxon>
    </lineage>
</organism>
<dbReference type="InterPro" id="IPR009040">
    <property type="entry name" value="Ferritin-like_diiron"/>
</dbReference>
<feature type="binding site" evidence="7">
    <location>
        <position position="93"/>
    </location>
    <ligand>
        <name>Fe cation</name>
        <dbReference type="ChEBI" id="CHEBI:24875"/>
        <label>1</label>
    </ligand>
</feature>
<dbReference type="GO" id="GO:0004322">
    <property type="term" value="F:ferroxidase activity"/>
    <property type="evidence" value="ECO:0007669"/>
    <property type="project" value="TreeGrafter"/>
</dbReference>
<dbReference type="GO" id="GO:0042802">
    <property type="term" value="F:identical protein binding"/>
    <property type="evidence" value="ECO:0007669"/>
    <property type="project" value="UniProtKB-ARBA"/>
</dbReference>
<dbReference type="RefSeq" id="WP_222578750.1">
    <property type="nucleotide sequence ID" value="NZ_JAHVHU010000004.1"/>
</dbReference>
<dbReference type="EC" id="1.16.3.2" evidence="8"/>
<dbReference type="InterPro" id="IPR009078">
    <property type="entry name" value="Ferritin-like_SF"/>
</dbReference>
<evidence type="ECO:0000256" key="3">
    <source>
        <dbReference type="ARBA" id="ARBA00022723"/>
    </source>
</evidence>
<dbReference type="GO" id="GO:0005829">
    <property type="term" value="C:cytosol"/>
    <property type="evidence" value="ECO:0007669"/>
    <property type="project" value="TreeGrafter"/>
</dbReference>
<comment type="function">
    <text evidence="8">Iron-storage protein.</text>
</comment>
<dbReference type="CDD" id="cd01055">
    <property type="entry name" value="Nonheme_Ferritin"/>
    <property type="match status" value="1"/>
</dbReference>
<evidence type="ECO:0000256" key="2">
    <source>
        <dbReference type="ARBA" id="ARBA00022434"/>
    </source>
</evidence>
<comment type="similarity">
    <text evidence="1 8">Belongs to the ferritin family. Prokaryotic subfamily.</text>
</comment>
<comment type="subcellular location">
    <subcellularLocation>
        <location evidence="8">Cytoplasm</location>
    </subcellularLocation>
</comment>
<feature type="domain" description="Ferritin-like diiron" evidence="9">
    <location>
        <begin position="1"/>
        <end position="144"/>
    </location>
</feature>
<feature type="binding site" evidence="7">
    <location>
        <position position="52"/>
    </location>
    <ligand>
        <name>Fe cation</name>
        <dbReference type="ChEBI" id="CHEBI:24875"/>
        <label>1</label>
    </ligand>
</feature>
<dbReference type="PANTHER" id="PTHR11431">
    <property type="entry name" value="FERRITIN"/>
    <property type="match status" value="1"/>
</dbReference>
<sequence>MSPEMQNKLNNQIGMEAYASFLYLSMSVWCDYKGLMGCARFLKRQSAEEHMHMMKLVEYVQEVDGYPSIPSIAQPPGDFKDIDTLFQEVLGHEKKVTRAINDLVEFSSKEKDHSTYNFLQWYVEEQREEENLMRTILDKINLIGDSPQKLYYIDKELEAINDSVESGGA</sequence>
<keyword evidence="4" id="KW-0560">Oxidoreductase</keyword>
<comment type="catalytic activity">
    <reaction evidence="8">
        <text>4 Fe(2+) + O2 + 6 H2O = 4 iron(III) oxide-hydroxide + 12 H(+)</text>
        <dbReference type="Rhea" id="RHEA:11972"/>
        <dbReference type="ChEBI" id="CHEBI:15377"/>
        <dbReference type="ChEBI" id="CHEBI:15378"/>
        <dbReference type="ChEBI" id="CHEBI:15379"/>
        <dbReference type="ChEBI" id="CHEBI:29033"/>
        <dbReference type="ChEBI" id="CHEBI:78619"/>
        <dbReference type="EC" id="1.16.3.2"/>
    </reaction>
</comment>
<comment type="function">
    <text evidence="6">May alleviate iron toxicity in the presence of oxygen.</text>
</comment>
<protein>
    <recommendedName>
        <fullName evidence="8">Ferritin</fullName>
        <ecNumber evidence="8">1.16.3.2</ecNumber>
    </recommendedName>
</protein>
<dbReference type="GO" id="GO:0008199">
    <property type="term" value="F:ferric iron binding"/>
    <property type="evidence" value="ECO:0007669"/>
    <property type="project" value="InterPro"/>
</dbReference>
<keyword evidence="5 7" id="KW-0408">Iron</keyword>
<accession>A0A953HLE4</accession>
<evidence type="ECO:0000259" key="9">
    <source>
        <dbReference type="PROSITE" id="PS50905"/>
    </source>
</evidence>
<reference evidence="10" key="1">
    <citation type="submission" date="2021-06" db="EMBL/GenBank/DDBJ databases">
        <title>44 bacteria genomes isolated from Dapeng, Shenzhen.</title>
        <authorList>
            <person name="Zheng W."/>
            <person name="Yu S."/>
            <person name="Huang Y."/>
        </authorList>
    </citation>
    <scope>NUCLEOTIDE SEQUENCE</scope>
    <source>
        <strain evidence="10">DP5N28-2</strain>
    </source>
</reference>
<gene>
    <name evidence="10" type="ORF">KUV50_03715</name>
</gene>
<dbReference type="Proteomes" id="UP000753961">
    <property type="component" value="Unassembled WGS sequence"/>
</dbReference>
<feature type="binding site" evidence="7">
    <location>
        <position position="16"/>
    </location>
    <ligand>
        <name>Fe cation</name>
        <dbReference type="ChEBI" id="CHEBI:24875"/>
        <label>1</label>
    </ligand>
</feature>